<evidence type="ECO:0000313" key="2">
    <source>
        <dbReference type="EMBL" id="KAJ1208890.1"/>
    </source>
</evidence>
<feature type="compositionally biased region" description="Basic residues" evidence="1">
    <location>
        <begin position="90"/>
        <end position="104"/>
    </location>
</feature>
<keyword evidence="3" id="KW-1185">Reference proteome</keyword>
<comment type="caution">
    <text evidence="2">The sequence shown here is derived from an EMBL/GenBank/DDBJ whole genome shotgun (WGS) entry which is preliminary data.</text>
</comment>
<evidence type="ECO:0000256" key="1">
    <source>
        <dbReference type="SAM" id="MobiDB-lite"/>
    </source>
</evidence>
<name>A0AAV7W996_PLEWA</name>
<reference evidence="2" key="1">
    <citation type="journal article" date="2022" name="bioRxiv">
        <title>Sequencing and chromosome-scale assembly of the giantPleurodeles waltlgenome.</title>
        <authorList>
            <person name="Brown T."/>
            <person name="Elewa A."/>
            <person name="Iarovenko S."/>
            <person name="Subramanian E."/>
            <person name="Araus A.J."/>
            <person name="Petzold A."/>
            <person name="Susuki M."/>
            <person name="Suzuki K.-i.T."/>
            <person name="Hayashi T."/>
            <person name="Toyoda A."/>
            <person name="Oliveira C."/>
            <person name="Osipova E."/>
            <person name="Leigh N.D."/>
            <person name="Simon A."/>
            <person name="Yun M.H."/>
        </authorList>
    </citation>
    <scope>NUCLEOTIDE SEQUENCE</scope>
    <source>
        <strain evidence="2">20211129_DDA</strain>
        <tissue evidence="2">Liver</tissue>
    </source>
</reference>
<dbReference type="AlphaFoldDB" id="A0AAV7W996"/>
<gene>
    <name evidence="2" type="ORF">NDU88_004273</name>
</gene>
<dbReference type="EMBL" id="JANPWB010000002">
    <property type="protein sequence ID" value="KAJ1208890.1"/>
    <property type="molecule type" value="Genomic_DNA"/>
</dbReference>
<evidence type="ECO:0000313" key="3">
    <source>
        <dbReference type="Proteomes" id="UP001066276"/>
    </source>
</evidence>
<proteinExistence type="predicted"/>
<organism evidence="2 3">
    <name type="scientific">Pleurodeles waltl</name>
    <name type="common">Iberian ribbed newt</name>
    <dbReference type="NCBI Taxonomy" id="8319"/>
    <lineage>
        <taxon>Eukaryota</taxon>
        <taxon>Metazoa</taxon>
        <taxon>Chordata</taxon>
        <taxon>Craniata</taxon>
        <taxon>Vertebrata</taxon>
        <taxon>Euteleostomi</taxon>
        <taxon>Amphibia</taxon>
        <taxon>Batrachia</taxon>
        <taxon>Caudata</taxon>
        <taxon>Salamandroidea</taxon>
        <taxon>Salamandridae</taxon>
        <taxon>Pleurodelinae</taxon>
        <taxon>Pleurodeles</taxon>
    </lineage>
</organism>
<protein>
    <submittedName>
        <fullName evidence="2">Uncharacterized protein</fullName>
    </submittedName>
</protein>
<accession>A0AAV7W996</accession>
<feature type="region of interest" description="Disordered" evidence="1">
    <location>
        <begin position="1"/>
        <end position="237"/>
    </location>
</feature>
<feature type="compositionally biased region" description="Polar residues" evidence="1">
    <location>
        <begin position="22"/>
        <end position="37"/>
    </location>
</feature>
<dbReference type="Proteomes" id="UP001066276">
    <property type="component" value="Chromosome 1_2"/>
</dbReference>
<feature type="compositionally biased region" description="Basic residues" evidence="1">
    <location>
        <begin position="174"/>
        <end position="185"/>
    </location>
</feature>
<sequence>MEDAGGGREEDECGTEEKNEVPTPTESPKTCGANATPTKEEDTEGRESRRVPGGTWLSQVRHRPPKQAADVAKGPQGPKRNAFSSAGPRKPNRRPAARAPKLRVPRPDRPPVRLSLTLSLPAVRNCRERPQSLSSPCRKSARGAEDSTRPGPAEPDLSAVPGHPAMLHLSPGPPRRHRQARPHRSRPQDKQIRSFSPRPGGASLGVGHLARRPGHAPQHQETTLGEVAQFTKQIFPH</sequence>